<evidence type="ECO:0000256" key="5">
    <source>
        <dbReference type="ARBA" id="ARBA00023002"/>
    </source>
</evidence>
<dbReference type="Gene3D" id="1.10.10.10">
    <property type="entry name" value="Winged helix-like DNA-binding domain superfamily/Winged helix DNA-binding domain"/>
    <property type="match status" value="1"/>
</dbReference>
<dbReference type="Pfam" id="PF08766">
    <property type="entry name" value="DEK_C"/>
    <property type="match status" value="1"/>
</dbReference>
<keyword evidence="4" id="KW-0274">FAD</keyword>
<dbReference type="PROSITE" id="PS50934">
    <property type="entry name" value="SWIRM"/>
    <property type="match status" value="1"/>
</dbReference>
<proteinExistence type="inferred from homology"/>
<evidence type="ECO:0000259" key="6">
    <source>
        <dbReference type="PROSITE" id="PS50934"/>
    </source>
</evidence>
<evidence type="ECO:0000259" key="7">
    <source>
        <dbReference type="PROSITE" id="PS51998"/>
    </source>
</evidence>
<dbReference type="EMBL" id="JASFZW010000009">
    <property type="protein sequence ID" value="KAK2076588.1"/>
    <property type="molecule type" value="Genomic_DNA"/>
</dbReference>
<dbReference type="AlphaFoldDB" id="A0AAD9IFF9"/>
<dbReference type="PRINTS" id="PR00419">
    <property type="entry name" value="ADXRDTASE"/>
</dbReference>
<dbReference type="Pfam" id="PF01593">
    <property type="entry name" value="Amino_oxidase"/>
    <property type="match status" value="1"/>
</dbReference>
<reference evidence="8" key="1">
    <citation type="submission" date="2021-01" db="EMBL/GenBank/DDBJ databases">
        <authorList>
            <person name="Eckstrom K.M.E."/>
        </authorList>
    </citation>
    <scope>NUCLEOTIDE SEQUENCE</scope>
    <source>
        <strain evidence="8">UVCC 0001</strain>
    </source>
</reference>
<evidence type="ECO:0000256" key="1">
    <source>
        <dbReference type="ARBA" id="ARBA00001974"/>
    </source>
</evidence>
<dbReference type="InterPro" id="IPR002937">
    <property type="entry name" value="Amino_oxidase"/>
</dbReference>
<sequence length="451" mass="47913">MVQEKVGYGFSYGLRERLFRGAWEPRDDSTHPAAEAVIAAGCRPRHLSKPELSRFSAFATSYLDARNFILSLWYKNVNHVLAEDECIALGTKEGLAPARLKDAFGFLDRRGLINFGLAGLTPAAQAPPTEEAVANALYELLDGADMEAVTEKGLRKDLARVLAADMGPFKGHIRGLITAYLENGGPPAEYAAQREAAAKAAEEAKKEKAKRKRAVVVGAGPAGLTAASHLQRQGVEVTVLEARGRVGGRVHSYRDPSLGAPVDLGASIVTGISPDVAKGHQPDPVAVIFRQMATPLHTLAQHLPLFHRGADPIDPGLDARVEDLQNQLMDDVAARLALLPEAEAERLSYGELLEEALAKRGGLESAAAEAASGREADDPVEACVAAVVDAVCASSQQGEDQSSASASAPLASLASGRSFSKGPSDRQVLEWHWANLEYGCSACLSEVRGRC</sequence>
<protein>
    <recommendedName>
        <fullName evidence="10">SWIRM domain-containing protein</fullName>
    </recommendedName>
</protein>
<dbReference type="InterPro" id="IPR014876">
    <property type="entry name" value="DEK_C"/>
</dbReference>
<dbReference type="GO" id="GO:0016705">
    <property type="term" value="F:oxidoreductase activity, acting on paired donors, with incorporation or reduction of molecular oxygen"/>
    <property type="evidence" value="ECO:0007669"/>
    <property type="project" value="UniProtKB-ARBA"/>
</dbReference>
<dbReference type="Proteomes" id="UP001255856">
    <property type="component" value="Unassembled WGS sequence"/>
</dbReference>
<evidence type="ECO:0000256" key="3">
    <source>
        <dbReference type="ARBA" id="ARBA00022630"/>
    </source>
</evidence>
<dbReference type="Pfam" id="PF04433">
    <property type="entry name" value="SWIRM"/>
    <property type="match status" value="1"/>
</dbReference>
<keyword evidence="5" id="KW-0560">Oxidoreductase</keyword>
<feature type="domain" description="DEK-C" evidence="7">
    <location>
        <begin position="127"/>
        <end position="182"/>
    </location>
</feature>
<evidence type="ECO:0000313" key="8">
    <source>
        <dbReference type="EMBL" id="KAK2076588.1"/>
    </source>
</evidence>
<evidence type="ECO:0000313" key="9">
    <source>
        <dbReference type="Proteomes" id="UP001255856"/>
    </source>
</evidence>
<evidence type="ECO:0000256" key="4">
    <source>
        <dbReference type="ARBA" id="ARBA00022827"/>
    </source>
</evidence>
<comment type="caution">
    <text evidence="8">The sequence shown here is derived from an EMBL/GenBank/DDBJ whole genome shotgun (WGS) entry which is preliminary data.</text>
</comment>
<organism evidence="8 9">
    <name type="scientific">Prototheca wickerhamii</name>
    <dbReference type="NCBI Taxonomy" id="3111"/>
    <lineage>
        <taxon>Eukaryota</taxon>
        <taxon>Viridiplantae</taxon>
        <taxon>Chlorophyta</taxon>
        <taxon>core chlorophytes</taxon>
        <taxon>Trebouxiophyceae</taxon>
        <taxon>Chlorellales</taxon>
        <taxon>Chlorellaceae</taxon>
        <taxon>Prototheca</taxon>
    </lineage>
</organism>
<dbReference type="InterPro" id="IPR036188">
    <property type="entry name" value="FAD/NAD-bd_sf"/>
</dbReference>
<dbReference type="Gene3D" id="3.50.50.60">
    <property type="entry name" value="FAD/NAD(P)-binding domain"/>
    <property type="match status" value="1"/>
</dbReference>
<gene>
    <name evidence="8" type="ORF">QBZ16_005348</name>
</gene>
<comment type="similarity">
    <text evidence="2">Belongs to the flavin monoamine oxidase family.</text>
</comment>
<dbReference type="SUPFAM" id="SSF109715">
    <property type="entry name" value="DEK C-terminal domain"/>
    <property type="match status" value="1"/>
</dbReference>
<evidence type="ECO:0008006" key="10">
    <source>
        <dbReference type="Google" id="ProtNLM"/>
    </source>
</evidence>
<keyword evidence="3" id="KW-0285">Flavoprotein</keyword>
<dbReference type="InterPro" id="IPR050281">
    <property type="entry name" value="Flavin_monoamine_oxidase"/>
</dbReference>
<dbReference type="GO" id="GO:0141052">
    <property type="term" value="F:histone H3 demethylase activity"/>
    <property type="evidence" value="ECO:0007669"/>
    <property type="project" value="UniProtKB-ARBA"/>
</dbReference>
<accession>A0AAD9IFF9</accession>
<comment type="cofactor">
    <cofactor evidence="1">
        <name>FAD</name>
        <dbReference type="ChEBI" id="CHEBI:57692"/>
    </cofactor>
</comment>
<name>A0AAD9IFF9_PROWI</name>
<dbReference type="PROSITE" id="PS51998">
    <property type="entry name" value="DEK_C"/>
    <property type="match status" value="1"/>
</dbReference>
<dbReference type="PANTHER" id="PTHR10742:SF410">
    <property type="entry name" value="LYSINE-SPECIFIC HISTONE DEMETHYLASE 2"/>
    <property type="match status" value="1"/>
</dbReference>
<keyword evidence="9" id="KW-1185">Reference proteome</keyword>
<feature type="domain" description="SWIRM" evidence="6">
    <location>
        <begin position="62"/>
        <end position="124"/>
    </location>
</feature>
<dbReference type="PANTHER" id="PTHR10742">
    <property type="entry name" value="FLAVIN MONOAMINE OXIDASE"/>
    <property type="match status" value="1"/>
</dbReference>
<dbReference type="InterPro" id="IPR007526">
    <property type="entry name" value="SWIRM"/>
</dbReference>
<evidence type="ECO:0000256" key="2">
    <source>
        <dbReference type="ARBA" id="ARBA00005995"/>
    </source>
</evidence>
<dbReference type="SUPFAM" id="SSF46689">
    <property type="entry name" value="Homeodomain-like"/>
    <property type="match status" value="1"/>
</dbReference>
<dbReference type="InterPro" id="IPR009057">
    <property type="entry name" value="Homeodomain-like_sf"/>
</dbReference>
<dbReference type="SUPFAM" id="SSF51905">
    <property type="entry name" value="FAD/NAD(P)-binding domain"/>
    <property type="match status" value="1"/>
</dbReference>
<dbReference type="InterPro" id="IPR036388">
    <property type="entry name" value="WH-like_DNA-bd_sf"/>
</dbReference>